<dbReference type="Proteomes" id="UP000199501">
    <property type="component" value="Unassembled WGS sequence"/>
</dbReference>
<dbReference type="GO" id="GO:0015297">
    <property type="term" value="F:antiporter activity"/>
    <property type="evidence" value="ECO:0007669"/>
    <property type="project" value="InterPro"/>
</dbReference>
<sequence>MTLAAVPVPSIAHHQLLVFLLQIGLVLGLATILGRLAVRLRLPAVVGELLVGVLLGPSLLGATAPGLSAWLFPADPGQLHLLDAVGQIGVLLLVGITGIHLNLGVIRGQGTIAVRTSAGGLLIPLGLGVAIGYLLPGSLLADSADRTVFALFLGVALCVSAIPVIAKILLEMRLLHRDIGQLTVSAAAVDDVVGWLLLSVVSAMATTGVRTGQVLVAVGSVLLVVVVAYLLGRPLVRGALRAANRSEDSGPTVAVVSILLLLSAAATHAMKLEAILGAFVCGIVIGSSGLLDHEKLAPLRTFTMAVLAPVFFATAGLRMDLTALAKPPVLLAAAGVLLAAVIGKFGGAYLGARFSGLSRWQSLAIGAGLNARGVIGLIVAMTGLRLGVLSTDAFTIVVLVAIVTSLITPPTLRYALRKIPQTDEEHTREKSFGAYAREST</sequence>
<keyword evidence="5" id="KW-0406">Ion transport</keyword>
<feature type="transmembrane region" description="Helical" evidence="7">
    <location>
        <begin position="84"/>
        <end position="106"/>
    </location>
</feature>
<feature type="transmembrane region" description="Helical" evidence="7">
    <location>
        <begin position="252"/>
        <end position="269"/>
    </location>
</feature>
<keyword evidence="3 7" id="KW-0812">Transmembrane</keyword>
<feature type="transmembrane region" description="Helical" evidence="7">
    <location>
        <begin position="393"/>
        <end position="412"/>
    </location>
</feature>
<dbReference type="InterPro" id="IPR006153">
    <property type="entry name" value="Cation/H_exchanger_TM"/>
</dbReference>
<evidence type="ECO:0000256" key="5">
    <source>
        <dbReference type="ARBA" id="ARBA00023065"/>
    </source>
</evidence>
<evidence type="ECO:0000256" key="3">
    <source>
        <dbReference type="ARBA" id="ARBA00022692"/>
    </source>
</evidence>
<keyword evidence="10" id="KW-1185">Reference proteome</keyword>
<keyword evidence="6 7" id="KW-0472">Membrane</keyword>
<keyword evidence="4 7" id="KW-1133">Transmembrane helix</keyword>
<evidence type="ECO:0000313" key="9">
    <source>
        <dbReference type="EMBL" id="SDD38456.1"/>
    </source>
</evidence>
<feature type="transmembrane region" description="Helical" evidence="7">
    <location>
        <begin position="49"/>
        <end position="72"/>
    </location>
</feature>
<dbReference type="InterPro" id="IPR050794">
    <property type="entry name" value="CPA2_transporter"/>
</dbReference>
<keyword evidence="2" id="KW-0813">Transport</keyword>
<evidence type="ECO:0000256" key="1">
    <source>
        <dbReference type="ARBA" id="ARBA00004141"/>
    </source>
</evidence>
<accession>A0A1G6UCN4</accession>
<name>A0A1G6UCN4_9PSEU</name>
<feature type="domain" description="Cation/H+ exchanger transmembrane" evidence="8">
    <location>
        <begin position="30"/>
        <end position="417"/>
    </location>
</feature>
<reference evidence="10" key="1">
    <citation type="submission" date="2016-10" db="EMBL/GenBank/DDBJ databases">
        <authorList>
            <person name="Varghese N."/>
            <person name="Submissions S."/>
        </authorList>
    </citation>
    <scope>NUCLEOTIDE SEQUENCE [LARGE SCALE GENOMIC DNA]</scope>
    <source>
        <strain evidence="10">IBRC-M 10403</strain>
    </source>
</reference>
<feature type="transmembrane region" description="Helical" evidence="7">
    <location>
        <begin position="148"/>
        <end position="170"/>
    </location>
</feature>
<dbReference type="AlphaFoldDB" id="A0A1G6UCN4"/>
<protein>
    <submittedName>
        <fullName evidence="9">Kef-type K+ transport system, membrane component KefB</fullName>
    </submittedName>
</protein>
<dbReference type="PANTHER" id="PTHR32468:SF0">
    <property type="entry name" value="K(+)_H(+) ANTIPORTER 1"/>
    <property type="match status" value="1"/>
</dbReference>
<feature type="transmembrane region" description="Helical" evidence="7">
    <location>
        <begin position="363"/>
        <end position="381"/>
    </location>
</feature>
<dbReference type="Gene3D" id="1.20.1530.20">
    <property type="match status" value="1"/>
</dbReference>
<evidence type="ECO:0000259" key="8">
    <source>
        <dbReference type="Pfam" id="PF00999"/>
    </source>
</evidence>
<feature type="transmembrane region" description="Helical" evidence="7">
    <location>
        <begin position="211"/>
        <end position="231"/>
    </location>
</feature>
<feature type="transmembrane region" description="Helical" evidence="7">
    <location>
        <begin position="16"/>
        <end position="37"/>
    </location>
</feature>
<evidence type="ECO:0000256" key="2">
    <source>
        <dbReference type="ARBA" id="ARBA00022448"/>
    </source>
</evidence>
<evidence type="ECO:0000256" key="7">
    <source>
        <dbReference type="SAM" id="Phobius"/>
    </source>
</evidence>
<feature type="transmembrane region" description="Helical" evidence="7">
    <location>
        <begin position="118"/>
        <end position="136"/>
    </location>
</feature>
<dbReference type="GO" id="GO:1902600">
    <property type="term" value="P:proton transmembrane transport"/>
    <property type="evidence" value="ECO:0007669"/>
    <property type="project" value="InterPro"/>
</dbReference>
<evidence type="ECO:0000256" key="4">
    <source>
        <dbReference type="ARBA" id="ARBA00022989"/>
    </source>
</evidence>
<feature type="transmembrane region" description="Helical" evidence="7">
    <location>
        <begin position="182"/>
        <end position="205"/>
    </location>
</feature>
<evidence type="ECO:0000256" key="6">
    <source>
        <dbReference type="ARBA" id="ARBA00023136"/>
    </source>
</evidence>
<dbReference type="InterPro" id="IPR038770">
    <property type="entry name" value="Na+/solute_symporter_sf"/>
</dbReference>
<organism evidence="9 10">
    <name type="scientific">Actinokineospora iranica</name>
    <dbReference type="NCBI Taxonomy" id="1271860"/>
    <lineage>
        <taxon>Bacteria</taxon>
        <taxon>Bacillati</taxon>
        <taxon>Actinomycetota</taxon>
        <taxon>Actinomycetes</taxon>
        <taxon>Pseudonocardiales</taxon>
        <taxon>Pseudonocardiaceae</taxon>
        <taxon>Actinokineospora</taxon>
    </lineage>
</organism>
<dbReference type="GO" id="GO:0016020">
    <property type="term" value="C:membrane"/>
    <property type="evidence" value="ECO:0007669"/>
    <property type="project" value="UniProtKB-SubCell"/>
</dbReference>
<feature type="transmembrane region" description="Helical" evidence="7">
    <location>
        <begin position="329"/>
        <end position="351"/>
    </location>
</feature>
<feature type="transmembrane region" description="Helical" evidence="7">
    <location>
        <begin position="275"/>
        <end position="292"/>
    </location>
</feature>
<dbReference type="STRING" id="1271860.SAMN05216174_110189"/>
<proteinExistence type="predicted"/>
<dbReference type="Pfam" id="PF00999">
    <property type="entry name" value="Na_H_Exchanger"/>
    <property type="match status" value="1"/>
</dbReference>
<dbReference type="PANTHER" id="PTHR32468">
    <property type="entry name" value="CATION/H + ANTIPORTER"/>
    <property type="match status" value="1"/>
</dbReference>
<feature type="transmembrane region" description="Helical" evidence="7">
    <location>
        <begin position="299"/>
        <end position="317"/>
    </location>
</feature>
<dbReference type="EMBL" id="FMZZ01000010">
    <property type="protein sequence ID" value="SDD38456.1"/>
    <property type="molecule type" value="Genomic_DNA"/>
</dbReference>
<gene>
    <name evidence="9" type="ORF">SAMN05216174_110189</name>
</gene>
<evidence type="ECO:0000313" key="10">
    <source>
        <dbReference type="Proteomes" id="UP000199501"/>
    </source>
</evidence>
<comment type="subcellular location">
    <subcellularLocation>
        <location evidence="1">Membrane</location>
        <topology evidence="1">Multi-pass membrane protein</topology>
    </subcellularLocation>
</comment>